<proteinExistence type="predicted"/>
<comment type="caution">
    <text evidence="1">The sequence shown here is derived from an EMBL/GenBank/DDBJ whole genome shotgun (WGS) entry which is preliminary data.</text>
</comment>
<dbReference type="Proteomes" id="UP001153069">
    <property type="component" value="Unassembled WGS sequence"/>
</dbReference>
<protein>
    <submittedName>
        <fullName evidence="1">Uncharacterized protein</fullName>
    </submittedName>
</protein>
<name>A0A9N8HW69_9STRA</name>
<accession>A0A9N8HW69</accession>
<gene>
    <name evidence="1" type="ORF">SEMRO_2546_G330830.1</name>
</gene>
<dbReference type="AlphaFoldDB" id="A0A9N8HW69"/>
<evidence type="ECO:0000313" key="1">
    <source>
        <dbReference type="EMBL" id="CAB9529568.1"/>
    </source>
</evidence>
<dbReference type="EMBL" id="CAICTM010002544">
    <property type="protein sequence ID" value="CAB9529568.1"/>
    <property type="molecule type" value="Genomic_DNA"/>
</dbReference>
<reference evidence="1" key="1">
    <citation type="submission" date="2020-06" db="EMBL/GenBank/DDBJ databases">
        <authorList>
            <consortium name="Plant Systems Biology data submission"/>
        </authorList>
    </citation>
    <scope>NUCLEOTIDE SEQUENCE</scope>
    <source>
        <strain evidence="1">D6</strain>
    </source>
</reference>
<evidence type="ECO:0000313" key="2">
    <source>
        <dbReference type="Proteomes" id="UP001153069"/>
    </source>
</evidence>
<sequence length="476" mass="53966">MPKVNSKDDVVTLRHLGGASVDFLVDCLTGVTDYPMLRTHNEKAQKFVVDSEAVLQATVLDCVFEKRTFNKATGPICIAKFVLADGSSAVWKAVTSSNLSELVEIEMAKTANSSGMSSIKVGSTLTIDSYNWIHLSSDEPHVFRRVMVVNKCSFVDPPDTVEESDDESCNSPPLKRGSLRFFEEEEALYLSTEEGYFSSYVPDVIEDAKQKGDLIFTVPCCLFDPKTNKGLVFQEKATVAQLKLAHPCHVTWNKADFKKLYQDIPEDFDEDATVPMPCECETRFGLSTCAIASFPLCFLDFDRVFYSLKGKVSEDALEAEEFFDLSPPKKRWCAYTYYSLNVFHLRKRTRLPDCVVYAIKLKFRDAKDAESIGTQRKEPPKAEYTTEKVASKKVNMELEEKKERDELKMVVDLEEEERAVKEAFEKESRLSAFHAYTEEVKSISSKSGDYWDNAIRIALEWKNRSKRLDDSPGYSV</sequence>
<organism evidence="1 2">
    <name type="scientific">Seminavis robusta</name>
    <dbReference type="NCBI Taxonomy" id="568900"/>
    <lineage>
        <taxon>Eukaryota</taxon>
        <taxon>Sar</taxon>
        <taxon>Stramenopiles</taxon>
        <taxon>Ochrophyta</taxon>
        <taxon>Bacillariophyta</taxon>
        <taxon>Bacillariophyceae</taxon>
        <taxon>Bacillariophycidae</taxon>
        <taxon>Naviculales</taxon>
        <taxon>Naviculaceae</taxon>
        <taxon>Seminavis</taxon>
    </lineage>
</organism>
<keyword evidence="2" id="KW-1185">Reference proteome</keyword>